<organism evidence="1 2">
    <name type="scientific">Paenibacillus suaedae</name>
    <dbReference type="NCBI Taxonomy" id="3077233"/>
    <lineage>
        <taxon>Bacteria</taxon>
        <taxon>Bacillati</taxon>
        <taxon>Bacillota</taxon>
        <taxon>Bacilli</taxon>
        <taxon>Bacillales</taxon>
        <taxon>Paenibacillaceae</taxon>
        <taxon>Paenibacillus</taxon>
    </lineage>
</organism>
<dbReference type="EMBL" id="JAVYAA010000002">
    <property type="protein sequence ID" value="MDT8976406.1"/>
    <property type="molecule type" value="Genomic_DNA"/>
</dbReference>
<name>A0AAJ2JTF9_9BACL</name>
<dbReference type="Proteomes" id="UP001250538">
    <property type="component" value="Unassembled WGS sequence"/>
</dbReference>
<comment type="caution">
    <text evidence="1">The sequence shown here is derived from an EMBL/GenBank/DDBJ whole genome shotgun (WGS) entry which is preliminary data.</text>
</comment>
<sequence length="50" mass="5545">MLAYCCIAILFLFVASQTVLYWVRRKTTPSPADIDARLVSIVNGESGRPT</sequence>
<reference evidence="2" key="1">
    <citation type="submission" date="2023-09" db="EMBL/GenBank/DDBJ databases">
        <title>Paenibacillus sp. chi10 Genome sequencing and assembly.</title>
        <authorList>
            <person name="Kim I."/>
        </authorList>
    </citation>
    <scope>NUCLEOTIDE SEQUENCE [LARGE SCALE GENOMIC DNA]</scope>
    <source>
        <strain evidence="2">chi10</strain>
    </source>
</reference>
<keyword evidence="2" id="KW-1185">Reference proteome</keyword>
<dbReference type="AlphaFoldDB" id="A0AAJ2JTF9"/>
<gene>
    <name evidence="1" type="ORF">RQP50_09135</name>
</gene>
<protein>
    <submittedName>
        <fullName evidence="1">Uncharacterized protein</fullName>
    </submittedName>
</protein>
<evidence type="ECO:0000313" key="2">
    <source>
        <dbReference type="Proteomes" id="UP001250538"/>
    </source>
</evidence>
<evidence type="ECO:0000313" key="1">
    <source>
        <dbReference type="EMBL" id="MDT8976406.1"/>
    </source>
</evidence>
<proteinExistence type="predicted"/>
<dbReference type="RefSeq" id="WP_175560651.1">
    <property type="nucleotide sequence ID" value="NZ_JAVYAA010000002.1"/>
</dbReference>
<accession>A0AAJ2JTF9</accession>